<accession>A0ABS1Y1M2</accession>
<evidence type="ECO:0000313" key="3">
    <source>
        <dbReference type="Proteomes" id="UP000601027"/>
    </source>
</evidence>
<gene>
    <name evidence="2" type="ORF">JNW91_28615</name>
</gene>
<feature type="compositionally biased region" description="Basic and acidic residues" evidence="1">
    <location>
        <begin position="99"/>
        <end position="108"/>
    </location>
</feature>
<proteinExistence type="predicted"/>
<dbReference type="GO" id="GO:0005524">
    <property type="term" value="F:ATP binding"/>
    <property type="evidence" value="ECO:0007669"/>
    <property type="project" value="UniProtKB-KW"/>
</dbReference>
<protein>
    <submittedName>
        <fullName evidence="2">ATP-binding protein</fullName>
    </submittedName>
</protein>
<keyword evidence="3" id="KW-1185">Reference proteome</keyword>
<evidence type="ECO:0000256" key="1">
    <source>
        <dbReference type="SAM" id="MobiDB-lite"/>
    </source>
</evidence>
<keyword evidence="2" id="KW-0067">ATP-binding</keyword>
<reference evidence="2 3" key="1">
    <citation type="submission" date="2021-01" db="EMBL/GenBank/DDBJ databases">
        <title>Draft genome sequence of Micromonospora sp. strain STR1_7.</title>
        <authorList>
            <person name="Karlyshev A."/>
            <person name="Jawad R."/>
        </authorList>
    </citation>
    <scope>NUCLEOTIDE SEQUENCE [LARGE SCALE GENOMIC DNA]</scope>
    <source>
        <strain evidence="2 3">STR1-7</strain>
    </source>
</reference>
<evidence type="ECO:0000313" key="2">
    <source>
        <dbReference type="EMBL" id="MBM0235399.1"/>
    </source>
</evidence>
<feature type="region of interest" description="Disordered" evidence="1">
    <location>
        <begin position="1"/>
        <end position="108"/>
    </location>
</feature>
<organism evidence="2 3">
    <name type="scientific">Micromonospora parastrephiae</name>
    <dbReference type="NCBI Taxonomy" id="2806101"/>
    <lineage>
        <taxon>Bacteria</taxon>
        <taxon>Bacillati</taxon>
        <taxon>Actinomycetota</taxon>
        <taxon>Actinomycetes</taxon>
        <taxon>Micromonosporales</taxon>
        <taxon>Micromonosporaceae</taxon>
        <taxon>Micromonospora</taxon>
    </lineage>
</organism>
<sequence length="108" mass="11410">RRVPGGGWWSREGPAAPAAPEPAVPPATPLTGGTNERGLPVRVPMAQLSAVTRPARPESAPTRDDLDPEAVGGMLSRLYSGVRRAETEDTTEIPVPPSRGHDEGGRRQ</sequence>
<dbReference type="EMBL" id="JAEVHM010000255">
    <property type="protein sequence ID" value="MBM0235399.1"/>
    <property type="molecule type" value="Genomic_DNA"/>
</dbReference>
<feature type="non-terminal residue" evidence="2">
    <location>
        <position position="1"/>
    </location>
</feature>
<comment type="caution">
    <text evidence="2">The sequence shown here is derived from an EMBL/GenBank/DDBJ whole genome shotgun (WGS) entry which is preliminary data.</text>
</comment>
<keyword evidence="2" id="KW-0547">Nucleotide-binding</keyword>
<dbReference type="Proteomes" id="UP000601027">
    <property type="component" value="Unassembled WGS sequence"/>
</dbReference>
<name>A0ABS1Y1M2_9ACTN</name>
<feature type="compositionally biased region" description="Pro residues" evidence="1">
    <location>
        <begin position="17"/>
        <end position="28"/>
    </location>
</feature>